<dbReference type="EMBL" id="PEYO01000017">
    <property type="protein sequence ID" value="PIU03419.1"/>
    <property type="molecule type" value="Genomic_DNA"/>
</dbReference>
<name>A0A2M6XCM8_9BACT</name>
<feature type="transmembrane region" description="Helical" evidence="1">
    <location>
        <begin position="422"/>
        <end position="441"/>
    </location>
</feature>
<evidence type="ECO:0000256" key="1">
    <source>
        <dbReference type="SAM" id="Phobius"/>
    </source>
</evidence>
<accession>A0A2M6XCM8</accession>
<dbReference type="PANTHER" id="PTHR36851:SF1">
    <property type="entry name" value="GLYCO_TRANS_2-LIKE DOMAIN-CONTAINING PROTEIN"/>
    <property type="match status" value="1"/>
</dbReference>
<dbReference type="AlphaFoldDB" id="A0A2M6XCM8"/>
<feature type="transmembrane region" description="Helical" evidence="1">
    <location>
        <begin position="56"/>
        <end position="74"/>
    </location>
</feature>
<dbReference type="SUPFAM" id="SSF53448">
    <property type="entry name" value="Nucleotide-diphospho-sugar transferases"/>
    <property type="match status" value="1"/>
</dbReference>
<keyword evidence="1" id="KW-1133">Transmembrane helix</keyword>
<feature type="transmembrane region" description="Helical" evidence="1">
    <location>
        <begin position="453"/>
        <end position="474"/>
    </location>
</feature>
<dbReference type="InterPro" id="IPR029044">
    <property type="entry name" value="Nucleotide-diphossugar_trans"/>
</dbReference>
<proteinExistence type="predicted"/>
<evidence type="ECO:0000313" key="2">
    <source>
        <dbReference type="EMBL" id="PIU03419.1"/>
    </source>
</evidence>
<keyword evidence="1" id="KW-0472">Membrane</keyword>
<feature type="transmembrane region" description="Helical" evidence="1">
    <location>
        <begin position="384"/>
        <end position="402"/>
    </location>
</feature>
<comment type="caution">
    <text evidence="2">The sequence shown here is derived from an EMBL/GenBank/DDBJ whole genome shotgun (WGS) entry which is preliminary data.</text>
</comment>
<sequence>MSITSRFIIKHDRKIHRALEIMPGAFSWSTIIFFFFGSFLFPFVIAYLVILFDIFWFYKSVTFAITAVLSYVRIKSSEKMDWMGEVKGFPDWEKIQHVVIIPQYKEPIHIIERSLAALAAQTFPTKQINVVMATESRDAEGVSKAELLKKKYGKKFANFFITVHVLTAKETIGKHSNENWAARFVKKELVNKQKINIDRLIVTSSDADHCFNPQHFAYLTFGFLDNPNRYLRFWQPAVFFYNNFWKLPAIVRTINTFNTIWNGAILSRKDRLISCQNYSLSFKLLDEVDYWDPKIIPEDYHLFFKAYYKKHGEVEVEPLYIPLYADAAESTSLWGTIKNTYLQFQRWSWGVSDDPNVIKNYFLTPTVSFWDKTIRLLKLFEDHVLMPVNWFWITLGVIIPSFFVPEFSRTALEYTLPKVSSLILTCSMVGLLTVLVVNTKLRPPRPTFISRFRALLIPLEFVLMPIAGLFFGALPGLDAHTRLMLGKYLEYRLTEKV</sequence>
<dbReference type="Proteomes" id="UP000228996">
    <property type="component" value="Unassembled WGS sequence"/>
</dbReference>
<reference evidence="3" key="1">
    <citation type="submission" date="2017-09" db="EMBL/GenBank/DDBJ databases">
        <title>Depth-based differentiation of microbial function through sediment-hosted aquifers and enrichment of novel symbionts in the deep terrestrial subsurface.</title>
        <authorList>
            <person name="Probst A.J."/>
            <person name="Ladd B."/>
            <person name="Jarett J.K."/>
            <person name="Geller-Mcgrath D.E."/>
            <person name="Sieber C.M.K."/>
            <person name="Emerson J.B."/>
            <person name="Anantharaman K."/>
            <person name="Thomas B.C."/>
            <person name="Malmstrom R."/>
            <person name="Stieglmeier M."/>
            <person name="Klingl A."/>
            <person name="Woyke T."/>
            <person name="Ryan C.M."/>
            <person name="Banfield J.F."/>
        </authorList>
    </citation>
    <scope>NUCLEOTIDE SEQUENCE [LARGE SCALE GENOMIC DNA]</scope>
</reference>
<evidence type="ECO:0000313" key="3">
    <source>
        <dbReference type="Proteomes" id="UP000228996"/>
    </source>
</evidence>
<organism evidence="2 3">
    <name type="scientific">Candidatus Shapirobacteria bacterium CG08_land_8_20_14_0_20_39_18</name>
    <dbReference type="NCBI Taxonomy" id="1974883"/>
    <lineage>
        <taxon>Bacteria</taxon>
        <taxon>Candidatus Shapironibacteriota</taxon>
    </lineage>
</organism>
<protein>
    <submittedName>
        <fullName evidence="2">Uncharacterized protein</fullName>
    </submittedName>
</protein>
<gene>
    <name evidence="2" type="ORF">COT44_03170</name>
</gene>
<keyword evidence="1" id="KW-0812">Transmembrane</keyword>
<dbReference type="Gene3D" id="3.90.550.10">
    <property type="entry name" value="Spore Coat Polysaccharide Biosynthesis Protein SpsA, Chain A"/>
    <property type="match status" value="1"/>
</dbReference>
<feature type="transmembrane region" description="Helical" evidence="1">
    <location>
        <begin position="21"/>
        <end position="50"/>
    </location>
</feature>
<dbReference type="PANTHER" id="PTHR36851">
    <property type="entry name" value="UNNAMED PRODUCT"/>
    <property type="match status" value="1"/>
</dbReference>